<keyword evidence="5 7" id="KW-1133">Transmembrane helix</keyword>
<feature type="domain" description="VTT" evidence="8">
    <location>
        <begin position="37"/>
        <end position="162"/>
    </location>
</feature>
<comment type="similarity">
    <text evidence="2 7">Belongs to the DedA family.</text>
</comment>
<comment type="caution">
    <text evidence="9">The sequence shown here is derived from an EMBL/GenBank/DDBJ whole genome shotgun (WGS) entry which is preliminary data.</text>
</comment>
<dbReference type="InterPro" id="IPR032818">
    <property type="entry name" value="DedA-like"/>
</dbReference>
<evidence type="ECO:0000256" key="7">
    <source>
        <dbReference type="RuleBase" id="RU367016"/>
    </source>
</evidence>
<feature type="transmembrane region" description="Helical" evidence="7">
    <location>
        <begin position="49"/>
        <end position="70"/>
    </location>
</feature>
<dbReference type="Proteomes" id="UP000178042">
    <property type="component" value="Unassembled WGS sequence"/>
</dbReference>
<proteinExistence type="inferred from homology"/>
<evidence type="ECO:0000256" key="5">
    <source>
        <dbReference type="ARBA" id="ARBA00022989"/>
    </source>
</evidence>
<reference evidence="9 10" key="1">
    <citation type="journal article" date="2016" name="Nat. Commun.">
        <title>Thousands of microbial genomes shed light on interconnected biogeochemical processes in an aquifer system.</title>
        <authorList>
            <person name="Anantharaman K."/>
            <person name="Brown C.T."/>
            <person name="Hug L.A."/>
            <person name="Sharon I."/>
            <person name="Castelle C.J."/>
            <person name="Probst A.J."/>
            <person name="Thomas B.C."/>
            <person name="Singh A."/>
            <person name="Wilkins M.J."/>
            <person name="Karaoz U."/>
            <person name="Brodie E.L."/>
            <person name="Williams K.H."/>
            <person name="Hubbard S.S."/>
            <person name="Banfield J.F."/>
        </authorList>
    </citation>
    <scope>NUCLEOTIDE SEQUENCE [LARGE SCALE GENOMIC DNA]</scope>
</reference>
<protein>
    <recommendedName>
        <fullName evidence="8">VTT domain-containing protein</fullName>
    </recommendedName>
</protein>
<evidence type="ECO:0000256" key="2">
    <source>
        <dbReference type="ARBA" id="ARBA00010792"/>
    </source>
</evidence>
<accession>A0A1F6DDW9</accession>
<feature type="transmembrane region" description="Helical" evidence="7">
    <location>
        <begin position="142"/>
        <end position="162"/>
    </location>
</feature>
<name>A0A1F6DDW9_9BACT</name>
<feature type="transmembrane region" description="Helical" evidence="7">
    <location>
        <begin position="15"/>
        <end position="37"/>
    </location>
</feature>
<evidence type="ECO:0000256" key="4">
    <source>
        <dbReference type="ARBA" id="ARBA00022692"/>
    </source>
</evidence>
<organism evidence="9 10">
    <name type="scientific">Candidatus Kaiserbacteria bacterium RIFCSPHIGHO2_02_FULL_49_16</name>
    <dbReference type="NCBI Taxonomy" id="1798490"/>
    <lineage>
        <taxon>Bacteria</taxon>
        <taxon>Candidatus Kaiseribacteriota</taxon>
    </lineage>
</organism>
<dbReference type="InterPro" id="IPR032816">
    <property type="entry name" value="VTT_dom"/>
</dbReference>
<gene>
    <name evidence="9" type="ORF">A3C86_03875</name>
</gene>
<dbReference type="PANTHER" id="PTHR30353:SF0">
    <property type="entry name" value="TRANSMEMBRANE PROTEIN"/>
    <property type="match status" value="1"/>
</dbReference>
<evidence type="ECO:0000256" key="1">
    <source>
        <dbReference type="ARBA" id="ARBA00004651"/>
    </source>
</evidence>
<dbReference type="GO" id="GO:0005886">
    <property type="term" value="C:plasma membrane"/>
    <property type="evidence" value="ECO:0007669"/>
    <property type="project" value="UniProtKB-SubCell"/>
</dbReference>
<sequence length="208" mass="23300">MAYLPQGELEQFVRLVGYPGLFAAVFAETGIFFMFFLPGSSMLFTAGLLASHGLFNVWFLLPLITLAAILGDNTGYWFGTKVGPALFKREDSRFFRKSHVEKTRVFYEKHGVLAIVLARFVPIVRTFAPILGGIAGMRYRTFLAYNVAGGILWGAGVTFSGYFLGEIFPQVDRYITPIILAIIITSFMPLLNEWYKSRAKKTESQPSI</sequence>
<dbReference type="AlphaFoldDB" id="A0A1F6DDW9"/>
<feature type="transmembrane region" description="Helical" evidence="7">
    <location>
        <begin position="112"/>
        <end position="135"/>
    </location>
</feature>
<feature type="transmembrane region" description="Helical" evidence="7">
    <location>
        <begin position="174"/>
        <end position="191"/>
    </location>
</feature>
<comment type="subcellular location">
    <subcellularLocation>
        <location evidence="1 7">Cell membrane</location>
        <topology evidence="1 7">Multi-pass membrane protein</topology>
    </subcellularLocation>
</comment>
<evidence type="ECO:0000256" key="3">
    <source>
        <dbReference type="ARBA" id="ARBA00022475"/>
    </source>
</evidence>
<keyword evidence="4 7" id="KW-0812">Transmembrane</keyword>
<evidence type="ECO:0000259" key="8">
    <source>
        <dbReference type="Pfam" id="PF09335"/>
    </source>
</evidence>
<evidence type="ECO:0000256" key="6">
    <source>
        <dbReference type="ARBA" id="ARBA00023136"/>
    </source>
</evidence>
<dbReference type="Pfam" id="PF09335">
    <property type="entry name" value="VTT_dom"/>
    <property type="match status" value="1"/>
</dbReference>
<keyword evidence="6 7" id="KW-0472">Membrane</keyword>
<keyword evidence="3 7" id="KW-1003">Cell membrane</keyword>
<dbReference type="PANTHER" id="PTHR30353">
    <property type="entry name" value="INNER MEMBRANE PROTEIN DEDA-RELATED"/>
    <property type="match status" value="1"/>
</dbReference>
<dbReference type="EMBL" id="MFLD01000024">
    <property type="protein sequence ID" value="OGG59576.1"/>
    <property type="molecule type" value="Genomic_DNA"/>
</dbReference>
<evidence type="ECO:0000313" key="10">
    <source>
        <dbReference type="Proteomes" id="UP000178042"/>
    </source>
</evidence>
<evidence type="ECO:0000313" key="9">
    <source>
        <dbReference type="EMBL" id="OGG59576.1"/>
    </source>
</evidence>